<evidence type="ECO:0000313" key="1">
    <source>
        <dbReference type="EMBL" id="KAJ7543869.1"/>
    </source>
</evidence>
<proteinExistence type="predicted"/>
<comment type="caution">
    <text evidence="1">The sequence shown here is derived from an EMBL/GenBank/DDBJ whole genome shotgun (WGS) entry which is preliminary data.</text>
</comment>
<organism evidence="1 2">
    <name type="scientific">Diphasiastrum complanatum</name>
    <name type="common">Issler's clubmoss</name>
    <name type="synonym">Lycopodium complanatum</name>
    <dbReference type="NCBI Taxonomy" id="34168"/>
    <lineage>
        <taxon>Eukaryota</taxon>
        <taxon>Viridiplantae</taxon>
        <taxon>Streptophyta</taxon>
        <taxon>Embryophyta</taxon>
        <taxon>Tracheophyta</taxon>
        <taxon>Lycopodiopsida</taxon>
        <taxon>Lycopodiales</taxon>
        <taxon>Lycopodiaceae</taxon>
        <taxon>Lycopodioideae</taxon>
        <taxon>Diphasiastrum</taxon>
    </lineage>
</organism>
<reference evidence="2" key="1">
    <citation type="journal article" date="2024" name="Proc. Natl. Acad. Sci. U.S.A.">
        <title>Extraordinary preservation of gene collinearity over three hundred million years revealed in homosporous lycophytes.</title>
        <authorList>
            <person name="Li C."/>
            <person name="Wickell D."/>
            <person name="Kuo L.Y."/>
            <person name="Chen X."/>
            <person name="Nie B."/>
            <person name="Liao X."/>
            <person name="Peng D."/>
            <person name="Ji J."/>
            <person name="Jenkins J."/>
            <person name="Williams M."/>
            <person name="Shu S."/>
            <person name="Plott C."/>
            <person name="Barry K."/>
            <person name="Rajasekar S."/>
            <person name="Grimwood J."/>
            <person name="Han X."/>
            <person name="Sun S."/>
            <person name="Hou Z."/>
            <person name="He W."/>
            <person name="Dai G."/>
            <person name="Sun C."/>
            <person name="Schmutz J."/>
            <person name="Leebens-Mack J.H."/>
            <person name="Li F.W."/>
            <person name="Wang L."/>
        </authorList>
    </citation>
    <scope>NUCLEOTIDE SEQUENCE [LARGE SCALE GENOMIC DNA]</scope>
    <source>
        <strain evidence="2">cv. PW_Plant_1</strain>
    </source>
</reference>
<name>A0ACC2CP98_DIPCM</name>
<protein>
    <submittedName>
        <fullName evidence="1">Uncharacterized protein</fullName>
    </submittedName>
</protein>
<sequence>MINQEDLSSSVPCMVTAKDIGSSEALANWLRERLPDLQLDLWGTAAGTKRVENLWNELLEGEILLEDSYPPKRTVHVASVHIKNEMGKTLVEAYQEMEDGSIRQRNRALSEKMLPGESVQDACLRGIFEELGCEMGARERVVILQDSYKKEEDERDSFSYPGLMTHYVIHKMVAYMQNLPSTEFSTEENESGRSITYEGALSCSKFFGGSQSASNPNVAARCVKRHIWRWI</sequence>
<accession>A0ACC2CP98</accession>
<dbReference type="Proteomes" id="UP001162992">
    <property type="component" value="Chromosome 9"/>
</dbReference>
<gene>
    <name evidence="1" type="ORF">O6H91_09G056600</name>
</gene>
<evidence type="ECO:0000313" key="2">
    <source>
        <dbReference type="Proteomes" id="UP001162992"/>
    </source>
</evidence>
<keyword evidence="2" id="KW-1185">Reference proteome</keyword>
<dbReference type="EMBL" id="CM055100">
    <property type="protein sequence ID" value="KAJ7543869.1"/>
    <property type="molecule type" value="Genomic_DNA"/>
</dbReference>